<evidence type="ECO:0000313" key="3">
    <source>
        <dbReference type="Proteomes" id="UP000011864"/>
    </source>
</evidence>
<feature type="transmembrane region" description="Helical" evidence="1">
    <location>
        <begin position="230"/>
        <end position="250"/>
    </location>
</feature>
<feature type="transmembrane region" description="Helical" evidence="1">
    <location>
        <begin position="6"/>
        <end position="25"/>
    </location>
</feature>
<feature type="transmembrane region" description="Helical" evidence="1">
    <location>
        <begin position="64"/>
        <end position="84"/>
    </location>
</feature>
<sequence length="259" mass="29021">MLINTVILFLRDALPIFVLVVYLYVHLPATKLWLLLSIAAGALLSLIYINQIHVIGQWFDGKGIELSLCLYQVFVYLLTLILGYGLNRKQPSKKHYLYWVSGSMVSLILVSKGSNFILYFDGYLNQSNAMQSMLLGTFLGLGICFSLAILLYLTAQWLKQRLGTWATWLLIHIYVTGQLVNALSLLVQVDVIDASATAWSSQHLVSNEFELGHLFNVLFGYQASPSVAQVIVYVLALLIPLAIFYSLKLYSASHSGHKQ</sequence>
<dbReference type="AlphaFoldDB" id="K7A7D8"/>
<accession>K7A7D8</accession>
<evidence type="ECO:0000256" key="1">
    <source>
        <dbReference type="SAM" id="Phobius"/>
    </source>
</evidence>
<feature type="transmembrane region" description="Helical" evidence="1">
    <location>
        <begin position="165"/>
        <end position="187"/>
    </location>
</feature>
<dbReference type="KEGG" id="gps:C427_0135"/>
<proteinExistence type="predicted"/>
<dbReference type="PATRIC" id="fig|1129794.4.peg.131"/>
<evidence type="ECO:0008006" key="4">
    <source>
        <dbReference type="Google" id="ProtNLM"/>
    </source>
</evidence>
<dbReference type="RefSeq" id="WP_007639069.1">
    <property type="nucleotide sequence ID" value="NC_020514.1"/>
</dbReference>
<dbReference type="HOGENOM" id="CLU_077905_1_0_6"/>
<keyword evidence="3" id="KW-1185">Reference proteome</keyword>
<name>K7A7D8_9ALTE</name>
<dbReference type="eggNOG" id="COG0672">
    <property type="taxonomic scope" value="Bacteria"/>
</dbReference>
<feature type="transmembrane region" description="Helical" evidence="1">
    <location>
        <begin position="132"/>
        <end position="153"/>
    </location>
</feature>
<feature type="transmembrane region" description="Helical" evidence="1">
    <location>
        <begin position="96"/>
        <end position="120"/>
    </location>
</feature>
<dbReference type="EMBL" id="CP003837">
    <property type="protein sequence ID" value="AGH42245.1"/>
    <property type="molecule type" value="Genomic_DNA"/>
</dbReference>
<reference evidence="2 3" key="1">
    <citation type="journal article" date="2013" name="Genome Announc.">
        <title>Complete Genome Sequence of Glaciecola psychrophila Strain 170T.</title>
        <authorList>
            <person name="Yin J."/>
            <person name="Chen J."/>
            <person name="Liu G."/>
            <person name="Yu Y."/>
            <person name="Song L."/>
            <person name="Wang X."/>
            <person name="Qu X."/>
        </authorList>
    </citation>
    <scope>NUCLEOTIDE SEQUENCE [LARGE SCALE GENOMIC DNA]</scope>
    <source>
        <strain evidence="2 3">170</strain>
    </source>
</reference>
<organism evidence="2 3">
    <name type="scientific">Paraglaciecola psychrophila 170</name>
    <dbReference type="NCBI Taxonomy" id="1129794"/>
    <lineage>
        <taxon>Bacteria</taxon>
        <taxon>Pseudomonadati</taxon>
        <taxon>Pseudomonadota</taxon>
        <taxon>Gammaproteobacteria</taxon>
        <taxon>Alteromonadales</taxon>
        <taxon>Alteromonadaceae</taxon>
        <taxon>Paraglaciecola</taxon>
    </lineage>
</organism>
<protein>
    <recommendedName>
        <fullName evidence="4">FTR1 family iron permease</fullName>
    </recommendedName>
</protein>
<dbReference type="STRING" id="1129794.C427_0135"/>
<dbReference type="OrthoDB" id="5764104at2"/>
<keyword evidence="1" id="KW-0472">Membrane</keyword>
<feature type="transmembrane region" description="Helical" evidence="1">
    <location>
        <begin position="32"/>
        <end position="52"/>
    </location>
</feature>
<keyword evidence="1" id="KW-0812">Transmembrane</keyword>
<dbReference type="Proteomes" id="UP000011864">
    <property type="component" value="Chromosome"/>
</dbReference>
<evidence type="ECO:0000313" key="2">
    <source>
        <dbReference type="EMBL" id="AGH42245.1"/>
    </source>
</evidence>
<keyword evidence="1" id="KW-1133">Transmembrane helix</keyword>
<gene>
    <name evidence="2" type="ORF">C427_0135</name>
</gene>